<dbReference type="Gene3D" id="3.40.50.1820">
    <property type="entry name" value="alpha/beta hydrolase"/>
    <property type="match status" value="1"/>
</dbReference>
<gene>
    <name evidence="2" type="ORF">Q8A49_22275</name>
</gene>
<dbReference type="EMBL" id="JAUUCC010000065">
    <property type="protein sequence ID" value="MEE2053234.1"/>
    <property type="molecule type" value="Genomic_DNA"/>
</dbReference>
<dbReference type="RefSeq" id="WP_330160198.1">
    <property type="nucleotide sequence ID" value="NZ_BAAAJA010000011.1"/>
</dbReference>
<organism evidence="2 3">
    <name type="scientific">Nocardiopsis tropica</name>
    <dbReference type="NCBI Taxonomy" id="109330"/>
    <lineage>
        <taxon>Bacteria</taxon>
        <taxon>Bacillati</taxon>
        <taxon>Actinomycetota</taxon>
        <taxon>Actinomycetes</taxon>
        <taxon>Streptosporangiales</taxon>
        <taxon>Nocardiopsidaceae</taxon>
        <taxon>Nocardiopsis</taxon>
    </lineage>
</organism>
<protein>
    <submittedName>
        <fullName evidence="2">Alpha/beta hydrolase</fullName>
    </submittedName>
</protein>
<sequence>MDDAHTLNLPDGRRLGYSVSGDPTGRPCLLVHGFSSSRLMAGWALPDAVLRRCRVRLVAVDRPGYGLSSPHREAGFGDWADDAAALANHLGLDRFAVLGVSMGTGSALALAARRPDLVAGTAILGGMPPVDGAGRWAPRSRTDALYWSLARHAPRLLRRLTSTSARGMATAAREDERRLAARVARGLPEPDRRVLEALLAEPGGPAAFAADVRESSRQGGAAMADDLIRHLGPWGFDPADVPGSVGLWHGVDDPKVPVELARRLADGLVSCTARYVPGGHFAAFAHMDEVFGEVLDGIR</sequence>
<dbReference type="Pfam" id="PF00561">
    <property type="entry name" value="Abhydrolase_1"/>
    <property type="match status" value="1"/>
</dbReference>
<keyword evidence="2" id="KW-0378">Hydrolase</keyword>
<evidence type="ECO:0000259" key="1">
    <source>
        <dbReference type="Pfam" id="PF00561"/>
    </source>
</evidence>
<feature type="domain" description="AB hydrolase-1" evidence="1">
    <location>
        <begin position="29"/>
        <end position="282"/>
    </location>
</feature>
<evidence type="ECO:0000313" key="3">
    <source>
        <dbReference type="Proteomes" id="UP001348641"/>
    </source>
</evidence>
<dbReference type="Proteomes" id="UP001348641">
    <property type="component" value="Unassembled WGS sequence"/>
</dbReference>
<dbReference type="InterPro" id="IPR000073">
    <property type="entry name" value="AB_hydrolase_1"/>
</dbReference>
<accession>A0ABU7KW54</accession>
<dbReference type="InterPro" id="IPR029058">
    <property type="entry name" value="AB_hydrolase_fold"/>
</dbReference>
<dbReference type="PANTHER" id="PTHR45763">
    <property type="entry name" value="HYDROLASE, ALPHA/BETA FOLD FAMILY PROTEIN, EXPRESSED-RELATED"/>
    <property type="match status" value="1"/>
</dbReference>
<dbReference type="SUPFAM" id="SSF53474">
    <property type="entry name" value="alpha/beta-Hydrolases"/>
    <property type="match status" value="1"/>
</dbReference>
<name>A0ABU7KW54_9ACTN</name>
<proteinExistence type="predicted"/>
<dbReference type="GO" id="GO:0016787">
    <property type="term" value="F:hydrolase activity"/>
    <property type="evidence" value="ECO:0007669"/>
    <property type="project" value="UniProtKB-KW"/>
</dbReference>
<dbReference type="PANTHER" id="PTHR45763:SF46">
    <property type="entry name" value="AB HYDROLASE-1 DOMAIN-CONTAINING PROTEIN"/>
    <property type="match status" value="1"/>
</dbReference>
<comment type="caution">
    <text evidence="2">The sequence shown here is derived from an EMBL/GenBank/DDBJ whole genome shotgun (WGS) entry which is preliminary data.</text>
</comment>
<reference evidence="2 3" key="1">
    <citation type="submission" date="2023-07" db="EMBL/GenBank/DDBJ databases">
        <authorList>
            <person name="Girao M."/>
            <person name="Carvalho M.F."/>
        </authorList>
    </citation>
    <scope>NUCLEOTIDE SEQUENCE [LARGE SCALE GENOMIC DNA]</scope>
    <source>
        <strain evidence="2 3">66/93</strain>
    </source>
</reference>
<evidence type="ECO:0000313" key="2">
    <source>
        <dbReference type="EMBL" id="MEE2053234.1"/>
    </source>
</evidence>